<sequence length="62" mass="7106">MRNVGLTNSKVPDAPQRYLRTVPIFEAPEGPHAWLNQAIFVGRSVRRQKMRQSHRCVFACIA</sequence>
<proteinExistence type="predicted"/>
<comment type="caution">
    <text evidence="1">The sequence shown here is derived from an EMBL/GenBank/DDBJ whole genome shotgun (WGS) entry which is preliminary data.</text>
</comment>
<name>A0ABV7NLW6_9SPHN</name>
<dbReference type="Pfam" id="PF11578">
    <property type="entry name" value="DUF3237"/>
    <property type="match status" value="1"/>
</dbReference>
<reference evidence="2" key="1">
    <citation type="journal article" date="2019" name="Int. J. Syst. Evol. Microbiol.">
        <title>The Global Catalogue of Microorganisms (GCM) 10K type strain sequencing project: providing services to taxonomists for standard genome sequencing and annotation.</title>
        <authorList>
            <consortium name="The Broad Institute Genomics Platform"/>
            <consortium name="The Broad Institute Genome Sequencing Center for Infectious Disease"/>
            <person name="Wu L."/>
            <person name="Ma J."/>
        </authorList>
    </citation>
    <scope>NUCLEOTIDE SEQUENCE [LARGE SCALE GENOMIC DNA]</scope>
    <source>
        <strain evidence="2">CCM 7491</strain>
    </source>
</reference>
<gene>
    <name evidence="1" type="ORF">ACFOKF_25515</name>
</gene>
<evidence type="ECO:0000313" key="1">
    <source>
        <dbReference type="EMBL" id="MFC3444499.1"/>
    </source>
</evidence>
<accession>A0ABV7NLW6</accession>
<dbReference type="Gene3D" id="2.40.160.20">
    <property type="match status" value="1"/>
</dbReference>
<dbReference type="RefSeq" id="WP_380799402.1">
    <property type="nucleotide sequence ID" value="NZ_JBHRVU010000007.1"/>
</dbReference>
<dbReference type="Proteomes" id="UP001595681">
    <property type="component" value="Unassembled WGS sequence"/>
</dbReference>
<keyword evidence="2" id="KW-1185">Reference proteome</keyword>
<dbReference type="EMBL" id="JBHRVU010000007">
    <property type="protein sequence ID" value="MFC3444499.1"/>
    <property type="molecule type" value="Genomic_DNA"/>
</dbReference>
<protein>
    <submittedName>
        <fullName evidence="1">DUF3237 family protein</fullName>
    </submittedName>
</protein>
<organism evidence="1 2">
    <name type="scientific">Sphingobium rhizovicinum</name>
    <dbReference type="NCBI Taxonomy" id="432308"/>
    <lineage>
        <taxon>Bacteria</taxon>
        <taxon>Pseudomonadati</taxon>
        <taxon>Pseudomonadota</taxon>
        <taxon>Alphaproteobacteria</taxon>
        <taxon>Sphingomonadales</taxon>
        <taxon>Sphingomonadaceae</taxon>
        <taxon>Sphingobium</taxon>
    </lineage>
</organism>
<evidence type="ECO:0000313" key="2">
    <source>
        <dbReference type="Proteomes" id="UP001595681"/>
    </source>
</evidence>